<protein>
    <submittedName>
        <fullName evidence="1">Uncharacterized protein</fullName>
    </submittedName>
</protein>
<dbReference type="Proteomes" id="UP000003781">
    <property type="component" value="Unassembled WGS sequence"/>
</dbReference>
<gene>
    <name evidence="1" type="ORF">CY0110_05652</name>
</gene>
<reference evidence="1 2" key="1">
    <citation type="submission" date="2007-03" db="EMBL/GenBank/DDBJ databases">
        <authorList>
            <person name="Stal L."/>
            <person name="Ferriera S."/>
            <person name="Johnson J."/>
            <person name="Kravitz S."/>
            <person name="Beeson K."/>
            <person name="Sutton G."/>
            <person name="Rogers Y.-H."/>
            <person name="Friedman R."/>
            <person name="Frazier M."/>
            <person name="Venter J.C."/>
        </authorList>
    </citation>
    <scope>NUCLEOTIDE SEQUENCE [LARGE SCALE GENOMIC DNA]</scope>
    <source>
        <strain evidence="1 2">CCY0110</strain>
    </source>
</reference>
<keyword evidence="2" id="KW-1185">Reference proteome</keyword>
<name>A3IQ90_9CHRO</name>
<proteinExistence type="predicted"/>
<dbReference type="RefSeq" id="WP_008275556.1">
    <property type="nucleotide sequence ID" value="NZ_AAXW01000014.1"/>
</dbReference>
<sequence>MNDDHIYLIDILDRIERIESYTYEGKETFYTSLLIQDRVICYLE</sequence>
<dbReference type="AlphaFoldDB" id="A3IQ90"/>
<comment type="caution">
    <text evidence="1">The sequence shown here is derived from an EMBL/GenBank/DDBJ whole genome shotgun (WGS) entry which is preliminary data.</text>
</comment>
<evidence type="ECO:0000313" key="2">
    <source>
        <dbReference type="Proteomes" id="UP000003781"/>
    </source>
</evidence>
<dbReference type="EMBL" id="AAXW01000014">
    <property type="protein sequence ID" value="EAZ91430.1"/>
    <property type="molecule type" value="Genomic_DNA"/>
</dbReference>
<evidence type="ECO:0000313" key="1">
    <source>
        <dbReference type="EMBL" id="EAZ91430.1"/>
    </source>
</evidence>
<accession>A3IQ90</accession>
<organism evidence="1 2">
    <name type="scientific">Crocosphaera chwakensis CCY0110</name>
    <dbReference type="NCBI Taxonomy" id="391612"/>
    <lineage>
        <taxon>Bacteria</taxon>
        <taxon>Bacillati</taxon>
        <taxon>Cyanobacteriota</taxon>
        <taxon>Cyanophyceae</taxon>
        <taxon>Oscillatoriophycideae</taxon>
        <taxon>Chroococcales</taxon>
        <taxon>Aphanothecaceae</taxon>
        <taxon>Crocosphaera</taxon>
        <taxon>Crocosphaera chwakensis</taxon>
    </lineage>
</organism>